<protein>
    <submittedName>
        <fullName evidence="8">Myb-like DNA-binding domain containing protein</fullName>
    </submittedName>
</protein>
<feature type="domain" description="HTH myb-type" evidence="7">
    <location>
        <begin position="69"/>
        <end position="119"/>
    </location>
</feature>
<evidence type="ECO:0000256" key="5">
    <source>
        <dbReference type="SAM" id="MobiDB-lite"/>
    </source>
</evidence>
<dbReference type="VEuPathDB" id="TrichDB:TVAG_480710"/>
<keyword evidence="9" id="KW-1185">Reference proteome</keyword>
<feature type="domain" description="Myb-like" evidence="6">
    <location>
        <begin position="13"/>
        <end position="64"/>
    </location>
</feature>
<dbReference type="eggNOG" id="KOG0048">
    <property type="taxonomic scope" value="Eukaryota"/>
</dbReference>
<dbReference type="KEGG" id="tva:4751983"/>
<sequence length="173" mass="20683">MESNTNQNLPEQKKRKVKNAFTEEEDQKLITLVREYGCSDWNTIVHFMPGRTTRQIRERYKLYLAPEIKSDPWTEDEDKLLHELYAKHGPKWATFTPYFNNRTPINIKNRYKQIIRHVVRQNRKGIKAEVTDPLVITHNMCMEKIRGEKLKILIQIHNQIEQTKTQQLQQPEA</sequence>
<dbReference type="InterPro" id="IPR017930">
    <property type="entry name" value="Myb_dom"/>
</dbReference>
<evidence type="ECO:0000259" key="6">
    <source>
        <dbReference type="PROSITE" id="PS50090"/>
    </source>
</evidence>
<dbReference type="GO" id="GO:0006355">
    <property type="term" value="P:regulation of DNA-templated transcription"/>
    <property type="evidence" value="ECO:0000318"/>
    <property type="project" value="GO_Central"/>
</dbReference>
<dbReference type="Proteomes" id="UP000001542">
    <property type="component" value="Unassembled WGS sequence"/>
</dbReference>
<gene>
    <name evidence="8" type="ORF">TVAG_480710</name>
</gene>
<keyword evidence="2 8" id="KW-0238">DNA-binding</keyword>
<feature type="region of interest" description="Disordered" evidence="5">
    <location>
        <begin position="1"/>
        <end position="20"/>
    </location>
</feature>
<evidence type="ECO:0000313" key="8">
    <source>
        <dbReference type="EMBL" id="EAX94254.1"/>
    </source>
</evidence>
<dbReference type="Pfam" id="PF13921">
    <property type="entry name" value="Myb_DNA-bind_6"/>
    <property type="match status" value="1"/>
</dbReference>
<dbReference type="GO" id="GO:0000978">
    <property type="term" value="F:RNA polymerase II cis-regulatory region sequence-specific DNA binding"/>
    <property type="evidence" value="ECO:0000318"/>
    <property type="project" value="GO_Central"/>
</dbReference>
<dbReference type="STRING" id="5722.A2FLH1"/>
<dbReference type="VEuPathDB" id="TrichDB:TVAGG3_0907750"/>
<dbReference type="InterPro" id="IPR009057">
    <property type="entry name" value="Homeodomain-like_sf"/>
</dbReference>
<keyword evidence="1" id="KW-0805">Transcription regulation</keyword>
<evidence type="ECO:0000313" key="9">
    <source>
        <dbReference type="Proteomes" id="UP000001542"/>
    </source>
</evidence>
<keyword evidence="3" id="KW-0804">Transcription</keyword>
<evidence type="ECO:0000256" key="2">
    <source>
        <dbReference type="ARBA" id="ARBA00023125"/>
    </source>
</evidence>
<proteinExistence type="predicted"/>
<dbReference type="Gene3D" id="1.10.10.60">
    <property type="entry name" value="Homeodomain-like"/>
    <property type="match status" value="2"/>
</dbReference>
<dbReference type="GO" id="GO:0000981">
    <property type="term" value="F:DNA-binding transcription factor activity, RNA polymerase II-specific"/>
    <property type="evidence" value="ECO:0000318"/>
    <property type="project" value="GO_Central"/>
</dbReference>
<dbReference type="AlphaFoldDB" id="A2FLH1"/>
<evidence type="ECO:0000259" key="7">
    <source>
        <dbReference type="PROSITE" id="PS51294"/>
    </source>
</evidence>
<dbReference type="OrthoDB" id="39591at2759"/>
<dbReference type="RefSeq" id="XP_001307184.1">
    <property type="nucleotide sequence ID" value="XM_001307183.1"/>
</dbReference>
<evidence type="ECO:0000256" key="1">
    <source>
        <dbReference type="ARBA" id="ARBA00023015"/>
    </source>
</evidence>
<dbReference type="SMART" id="SM00717">
    <property type="entry name" value="SANT"/>
    <property type="match status" value="2"/>
</dbReference>
<name>A2FLH1_TRIV3</name>
<organism evidence="8 9">
    <name type="scientific">Trichomonas vaginalis (strain ATCC PRA-98 / G3)</name>
    <dbReference type="NCBI Taxonomy" id="412133"/>
    <lineage>
        <taxon>Eukaryota</taxon>
        <taxon>Metamonada</taxon>
        <taxon>Parabasalia</taxon>
        <taxon>Trichomonadida</taxon>
        <taxon>Trichomonadidae</taxon>
        <taxon>Trichomonas</taxon>
    </lineage>
</organism>
<reference evidence="8" key="2">
    <citation type="journal article" date="2007" name="Science">
        <title>Draft genome sequence of the sexually transmitted pathogen Trichomonas vaginalis.</title>
        <authorList>
            <person name="Carlton J.M."/>
            <person name="Hirt R.P."/>
            <person name="Silva J.C."/>
            <person name="Delcher A.L."/>
            <person name="Schatz M."/>
            <person name="Zhao Q."/>
            <person name="Wortman J.R."/>
            <person name="Bidwell S.L."/>
            <person name="Alsmark U.C.M."/>
            <person name="Besteiro S."/>
            <person name="Sicheritz-Ponten T."/>
            <person name="Noel C.J."/>
            <person name="Dacks J.B."/>
            <person name="Foster P.G."/>
            <person name="Simillion C."/>
            <person name="Van de Peer Y."/>
            <person name="Miranda-Saavedra D."/>
            <person name="Barton G.J."/>
            <person name="Westrop G.D."/>
            <person name="Mueller S."/>
            <person name="Dessi D."/>
            <person name="Fiori P.L."/>
            <person name="Ren Q."/>
            <person name="Paulsen I."/>
            <person name="Zhang H."/>
            <person name="Bastida-Corcuera F.D."/>
            <person name="Simoes-Barbosa A."/>
            <person name="Brown M.T."/>
            <person name="Hayes R.D."/>
            <person name="Mukherjee M."/>
            <person name="Okumura C.Y."/>
            <person name="Schneider R."/>
            <person name="Smith A.J."/>
            <person name="Vanacova S."/>
            <person name="Villalvazo M."/>
            <person name="Haas B.J."/>
            <person name="Pertea M."/>
            <person name="Feldblyum T.V."/>
            <person name="Utterback T.R."/>
            <person name="Shu C.L."/>
            <person name="Osoegawa K."/>
            <person name="de Jong P.J."/>
            <person name="Hrdy I."/>
            <person name="Horvathova L."/>
            <person name="Zubacova Z."/>
            <person name="Dolezal P."/>
            <person name="Malik S.B."/>
            <person name="Logsdon J.M. Jr."/>
            <person name="Henze K."/>
            <person name="Gupta A."/>
            <person name="Wang C.C."/>
            <person name="Dunne R.L."/>
            <person name="Upcroft J.A."/>
            <person name="Upcroft P."/>
            <person name="White O."/>
            <person name="Salzberg S.L."/>
            <person name="Tang P."/>
            <person name="Chiu C.-H."/>
            <person name="Lee Y.-S."/>
            <person name="Embley T.M."/>
            <person name="Coombs G.H."/>
            <person name="Mottram J.C."/>
            <person name="Tachezy J."/>
            <person name="Fraser-Liggett C.M."/>
            <person name="Johnson P.J."/>
        </authorList>
    </citation>
    <scope>NUCLEOTIDE SEQUENCE [LARGE SCALE GENOMIC DNA]</scope>
    <source>
        <strain evidence="8">G3</strain>
    </source>
</reference>
<dbReference type="SUPFAM" id="SSF46689">
    <property type="entry name" value="Homeodomain-like"/>
    <property type="match status" value="1"/>
</dbReference>
<dbReference type="PANTHER" id="PTHR46621">
    <property type="entry name" value="SNRNA-ACTIVATING PROTEIN COMPLEX SUBUNIT 4"/>
    <property type="match status" value="1"/>
</dbReference>
<evidence type="ECO:0000256" key="3">
    <source>
        <dbReference type="ARBA" id="ARBA00023163"/>
    </source>
</evidence>
<dbReference type="GO" id="GO:0005634">
    <property type="term" value="C:nucleus"/>
    <property type="evidence" value="ECO:0000318"/>
    <property type="project" value="GO_Central"/>
</dbReference>
<keyword evidence="4" id="KW-0539">Nucleus</keyword>
<dbReference type="SMR" id="A2FLH1"/>
<feature type="compositionally biased region" description="Polar residues" evidence="5">
    <location>
        <begin position="1"/>
        <end position="10"/>
    </location>
</feature>
<accession>A2FLH1</accession>
<dbReference type="PANTHER" id="PTHR46621:SF1">
    <property type="entry name" value="SNRNA-ACTIVATING PROTEIN COMPLEX SUBUNIT 4"/>
    <property type="match status" value="1"/>
</dbReference>
<reference evidence="8" key="1">
    <citation type="submission" date="2006-10" db="EMBL/GenBank/DDBJ databases">
        <authorList>
            <person name="Amadeo P."/>
            <person name="Zhao Q."/>
            <person name="Wortman J."/>
            <person name="Fraser-Liggett C."/>
            <person name="Carlton J."/>
        </authorList>
    </citation>
    <scope>NUCLEOTIDE SEQUENCE</scope>
    <source>
        <strain evidence="8">G3</strain>
    </source>
</reference>
<dbReference type="CDD" id="cd00167">
    <property type="entry name" value="SANT"/>
    <property type="match status" value="2"/>
</dbReference>
<dbReference type="InterPro" id="IPR051575">
    <property type="entry name" value="Myb-like_DNA-bd"/>
</dbReference>
<dbReference type="EMBL" id="DS113868">
    <property type="protein sequence ID" value="EAX94254.1"/>
    <property type="molecule type" value="Genomic_DNA"/>
</dbReference>
<dbReference type="InParanoid" id="A2FLH1"/>
<evidence type="ECO:0000256" key="4">
    <source>
        <dbReference type="ARBA" id="ARBA00023242"/>
    </source>
</evidence>
<dbReference type="InterPro" id="IPR001005">
    <property type="entry name" value="SANT/Myb"/>
</dbReference>
<dbReference type="PROSITE" id="PS51294">
    <property type="entry name" value="HTH_MYB"/>
    <property type="match status" value="2"/>
</dbReference>
<dbReference type="PROSITE" id="PS50090">
    <property type="entry name" value="MYB_LIKE"/>
    <property type="match status" value="2"/>
</dbReference>
<feature type="domain" description="HTH myb-type" evidence="7">
    <location>
        <begin position="13"/>
        <end position="68"/>
    </location>
</feature>
<feature type="domain" description="Myb-like" evidence="6">
    <location>
        <begin position="65"/>
        <end position="115"/>
    </location>
</feature>